<dbReference type="EMBL" id="MU853403">
    <property type="protein sequence ID" value="KAK4136589.1"/>
    <property type="molecule type" value="Genomic_DNA"/>
</dbReference>
<dbReference type="Proteomes" id="UP001304895">
    <property type="component" value="Unassembled WGS sequence"/>
</dbReference>
<dbReference type="PANTHER" id="PTHR13522:SF3">
    <property type="entry name" value="U6 SNRNA PHOSPHODIESTERASE 1"/>
    <property type="match status" value="1"/>
</dbReference>
<dbReference type="AlphaFoldDB" id="A0AAN6UPK3"/>
<evidence type="ECO:0000256" key="5">
    <source>
        <dbReference type="HAMAP-Rule" id="MF_03040"/>
    </source>
</evidence>
<dbReference type="GO" id="GO:0005634">
    <property type="term" value="C:nucleus"/>
    <property type="evidence" value="ECO:0007669"/>
    <property type="project" value="UniProtKB-SubCell"/>
</dbReference>
<gene>
    <name evidence="5" type="primary">USB1</name>
    <name evidence="7" type="ORF">BT67DRAFT_488054</name>
</gene>
<dbReference type="GO" id="GO:0016829">
    <property type="term" value="F:lyase activity"/>
    <property type="evidence" value="ECO:0007669"/>
    <property type="project" value="UniProtKB-KW"/>
</dbReference>
<evidence type="ECO:0000256" key="4">
    <source>
        <dbReference type="ARBA" id="ARBA00023242"/>
    </source>
</evidence>
<feature type="active site" description="Proton donor/acceptor" evidence="5">
    <location>
        <position position="136"/>
    </location>
</feature>
<keyword evidence="8" id="KW-1185">Reference proteome</keyword>
<name>A0AAN6UPK3_9PEZI</name>
<comment type="function">
    <text evidence="5">Phosphodiesterase responsible for the U6 snRNA 3' end processing. Acts as an exoribonuclease (RNase) responsible for trimming the poly(U) tract of the last nucleotides in the pre-U6 snRNA molecule, leading to the formation of mature U6 snRNA.</text>
</comment>
<evidence type="ECO:0000256" key="1">
    <source>
        <dbReference type="ARBA" id="ARBA00022722"/>
    </source>
</evidence>
<evidence type="ECO:0000256" key="2">
    <source>
        <dbReference type="ARBA" id="ARBA00022801"/>
    </source>
</evidence>
<feature type="active site" description="Proton donor/acceptor" evidence="5">
    <location>
        <position position="251"/>
    </location>
</feature>
<dbReference type="GO" id="GO:1990838">
    <property type="term" value="F:poly(U)-specific exoribonuclease activity, producing 3' uridine cyclic phosphate ends"/>
    <property type="evidence" value="ECO:0007669"/>
    <property type="project" value="UniProtKB-UniRule"/>
</dbReference>
<organism evidence="7 8">
    <name type="scientific">Trichocladium antarcticum</name>
    <dbReference type="NCBI Taxonomy" id="1450529"/>
    <lineage>
        <taxon>Eukaryota</taxon>
        <taxon>Fungi</taxon>
        <taxon>Dikarya</taxon>
        <taxon>Ascomycota</taxon>
        <taxon>Pezizomycotina</taxon>
        <taxon>Sordariomycetes</taxon>
        <taxon>Sordariomycetidae</taxon>
        <taxon>Sordariales</taxon>
        <taxon>Chaetomiaceae</taxon>
        <taxon>Trichocladium</taxon>
    </lineage>
</organism>
<keyword evidence="2 5" id="KW-0378">Hydrolase</keyword>
<reference evidence="7" key="1">
    <citation type="journal article" date="2023" name="Mol. Phylogenet. Evol.">
        <title>Genome-scale phylogeny and comparative genomics of the fungal order Sordariales.</title>
        <authorList>
            <person name="Hensen N."/>
            <person name="Bonometti L."/>
            <person name="Westerberg I."/>
            <person name="Brannstrom I.O."/>
            <person name="Guillou S."/>
            <person name="Cros-Aarteil S."/>
            <person name="Calhoun S."/>
            <person name="Haridas S."/>
            <person name="Kuo A."/>
            <person name="Mondo S."/>
            <person name="Pangilinan J."/>
            <person name="Riley R."/>
            <person name="LaButti K."/>
            <person name="Andreopoulos B."/>
            <person name="Lipzen A."/>
            <person name="Chen C."/>
            <person name="Yan M."/>
            <person name="Daum C."/>
            <person name="Ng V."/>
            <person name="Clum A."/>
            <person name="Steindorff A."/>
            <person name="Ohm R.A."/>
            <person name="Martin F."/>
            <person name="Silar P."/>
            <person name="Natvig D.O."/>
            <person name="Lalanne C."/>
            <person name="Gautier V."/>
            <person name="Ament-Velasquez S.L."/>
            <person name="Kruys A."/>
            <person name="Hutchinson M.I."/>
            <person name="Powell A.J."/>
            <person name="Barry K."/>
            <person name="Miller A.N."/>
            <person name="Grigoriev I.V."/>
            <person name="Debuchy R."/>
            <person name="Gladieux P."/>
            <person name="Hiltunen Thoren M."/>
            <person name="Johannesson H."/>
        </authorList>
    </citation>
    <scope>NUCLEOTIDE SEQUENCE</scope>
    <source>
        <strain evidence="7">CBS 123565</strain>
    </source>
</reference>
<dbReference type="Gene3D" id="3.90.1140.10">
    <property type="entry name" value="Cyclic phosphodiesterase"/>
    <property type="match status" value="1"/>
</dbReference>
<dbReference type="EC" id="3.1.4.-" evidence="5"/>
<dbReference type="InterPro" id="IPR027521">
    <property type="entry name" value="Usb1"/>
</dbReference>
<protein>
    <recommendedName>
        <fullName evidence="5">U6 snRNA phosphodiesterase</fullName>
        <ecNumber evidence="5">3.1.4.-</ecNumber>
    </recommendedName>
</protein>
<feature type="region of interest" description="Disordered" evidence="6">
    <location>
        <begin position="1"/>
        <end position="37"/>
    </location>
</feature>
<proteinExistence type="inferred from homology"/>
<sequence length="323" mass="34370">MPLVNYTSDSDTSRASTPPRKRKKPRTTSPTLPPLPPSFHDLYAATVRTTTHDTPALHQGRVRQTPHTPGAWPSHIYIEWHPPAATHTLLATLIAALQATYTTTTSSSSSSSDANSVPRAITSFLHSDLGTPQPLHISLSRPLMLGPAVRDAFPAAVRRAVQGSGAAAAAAGLRLRCGRAQWHRTGESARSFLVLRGDGGGDGDGDEGGNPNPELTALLRRCNGVVAGYGQPELYRWAEDGGEREVGGAFHVSIAWSFAEPTEELRAATEQIFGEKGVGEKLHDVEIPVDGVKVKIGNIVTHVALPQPGRQAGGMVSRNIFGL</sequence>
<dbReference type="PANTHER" id="PTHR13522">
    <property type="entry name" value="U6 SNRNA PHOSPHODIESTERASE 1"/>
    <property type="match status" value="1"/>
</dbReference>
<keyword evidence="1 5" id="KW-0540">Nuclease</keyword>
<evidence type="ECO:0000313" key="7">
    <source>
        <dbReference type="EMBL" id="KAK4136589.1"/>
    </source>
</evidence>
<reference evidence="7" key="2">
    <citation type="submission" date="2023-05" db="EMBL/GenBank/DDBJ databases">
        <authorList>
            <consortium name="Lawrence Berkeley National Laboratory"/>
            <person name="Steindorff A."/>
            <person name="Hensen N."/>
            <person name="Bonometti L."/>
            <person name="Westerberg I."/>
            <person name="Brannstrom I.O."/>
            <person name="Guillou S."/>
            <person name="Cros-Aarteil S."/>
            <person name="Calhoun S."/>
            <person name="Haridas S."/>
            <person name="Kuo A."/>
            <person name="Mondo S."/>
            <person name="Pangilinan J."/>
            <person name="Riley R."/>
            <person name="Labutti K."/>
            <person name="Andreopoulos B."/>
            <person name="Lipzen A."/>
            <person name="Chen C."/>
            <person name="Yanf M."/>
            <person name="Daum C."/>
            <person name="Ng V."/>
            <person name="Clum A."/>
            <person name="Ohm R."/>
            <person name="Martin F."/>
            <person name="Silar P."/>
            <person name="Natvig D."/>
            <person name="Lalanne C."/>
            <person name="Gautier V."/>
            <person name="Ament-Velasquez S.L."/>
            <person name="Kruys A."/>
            <person name="Hutchinson M.I."/>
            <person name="Powell A.J."/>
            <person name="Barry K."/>
            <person name="Miller A.N."/>
            <person name="Grigoriev I.V."/>
            <person name="Debuchy R."/>
            <person name="Gladieux P."/>
            <person name="Thoren M.H."/>
            <person name="Johannesson H."/>
        </authorList>
    </citation>
    <scope>NUCLEOTIDE SEQUENCE</scope>
    <source>
        <strain evidence="7">CBS 123565</strain>
    </source>
</reference>
<dbReference type="GO" id="GO:0034477">
    <property type="term" value="P:U6 snRNA 3'-end processing"/>
    <property type="evidence" value="ECO:0007669"/>
    <property type="project" value="UniProtKB-UniRule"/>
</dbReference>
<dbReference type="HAMAP" id="MF_03040">
    <property type="entry name" value="USB1"/>
    <property type="match status" value="1"/>
</dbReference>
<accession>A0AAN6UPK3</accession>
<dbReference type="Pfam" id="PF09749">
    <property type="entry name" value="HVSL"/>
    <property type="match status" value="1"/>
</dbReference>
<comment type="subcellular location">
    <subcellularLocation>
        <location evidence="5">Nucleus</location>
    </subcellularLocation>
</comment>
<keyword evidence="4 5" id="KW-0539">Nucleus</keyword>
<keyword evidence="3" id="KW-0456">Lyase</keyword>
<evidence type="ECO:0000256" key="6">
    <source>
        <dbReference type="SAM" id="MobiDB-lite"/>
    </source>
</evidence>
<comment type="caution">
    <text evidence="7">The sequence shown here is derived from an EMBL/GenBank/DDBJ whole genome shotgun (WGS) entry which is preliminary data.</text>
</comment>
<evidence type="ECO:0000313" key="8">
    <source>
        <dbReference type="Proteomes" id="UP001304895"/>
    </source>
</evidence>
<evidence type="ECO:0000256" key="3">
    <source>
        <dbReference type="ARBA" id="ARBA00023239"/>
    </source>
</evidence>
<feature type="compositionally biased region" description="Polar residues" evidence="6">
    <location>
        <begin position="1"/>
        <end position="15"/>
    </location>
</feature>
<comment type="similarity">
    <text evidence="5">Belongs to the 2H phosphoesterase superfamily. USB1 family.</text>
</comment>